<organism evidence="1 2">
    <name type="scientific">Nephila pilipes</name>
    <name type="common">Giant wood spider</name>
    <name type="synonym">Nephila maculata</name>
    <dbReference type="NCBI Taxonomy" id="299642"/>
    <lineage>
        <taxon>Eukaryota</taxon>
        <taxon>Metazoa</taxon>
        <taxon>Ecdysozoa</taxon>
        <taxon>Arthropoda</taxon>
        <taxon>Chelicerata</taxon>
        <taxon>Arachnida</taxon>
        <taxon>Araneae</taxon>
        <taxon>Araneomorphae</taxon>
        <taxon>Entelegynae</taxon>
        <taxon>Araneoidea</taxon>
        <taxon>Nephilidae</taxon>
        <taxon>Nephila</taxon>
    </lineage>
</organism>
<keyword evidence="2" id="KW-1185">Reference proteome</keyword>
<dbReference type="OrthoDB" id="425619at2759"/>
<accession>A0A8X6NCI2</accession>
<name>A0A8X6NCI2_NEPPI</name>
<sequence length="116" mass="13385">MTDHRDHRYRVMDAVSQVLRNPVVQIANQQRITQQIFSNISLHSYSSTPNQSKVLKLIVNGTWGGLHAPIVELVTTLLEKPYTSFYREKEPTFRRLDSLCHLLTARSPRKKSTQPV</sequence>
<dbReference type="AlphaFoldDB" id="A0A8X6NCI2"/>
<proteinExistence type="predicted"/>
<evidence type="ECO:0000313" key="1">
    <source>
        <dbReference type="EMBL" id="GFT07633.1"/>
    </source>
</evidence>
<dbReference type="EMBL" id="BMAW01056763">
    <property type="protein sequence ID" value="GFT07633.1"/>
    <property type="molecule type" value="Genomic_DNA"/>
</dbReference>
<gene>
    <name evidence="1" type="ORF">NPIL_255411</name>
</gene>
<protein>
    <submittedName>
        <fullName evidence="1">Uncharacterized protein</fullName>
    </submittedName>
</protein>
<reference evidence="1" key="1">
    <citation type="submission" date="2020-08" db="EMBL/GenBank/DDBJ databases">
        <title>Multicomponent nature underlies the extraordinary mechanical properties of spider dragline silk.</title>
        <authorList>
            <person name="Kono N."/>
            <person name="Nakamura H."/>
            <person name="Mori M."/>
            <person name="Yoshida Y."/>
            <person name="Ohtoshi R."/>
            <person name="Malay A.D."/>
            <person name="Moran D.A.P."/>
            <person name="Tomita M."/>
            <person name="Numata K."/>
            <person name="Arakawa K."/>
        </authorList>
    </citation>
    <scope>NUCLEOTIDE SEQUENCE</scope>
</reference>
<evidence type="ECO:0000313" key="2">
    <source>
        <dbReference type="Proteomes" id="UP000887013"/>
    </source>
</evidence>
<dbReference type="Proteomes" id="UP000887013">
    <property type="component" value="Unassembled WGS sequence"/>
</dbReference>
<comment type="caution">
    <text evidence="1">The sequence shown here is derived from an EMBL/GenBank/DDBJ whole genome shotgun (WGS) entry which is preliminary data.</text>
</comment>